<dbReference type="AlphaFoldDB" id="A0AA48HUL0"/>
<dbReference type="KEGG" id="ips:CfP315_0159"/>
<sequence>MNSLLTNIVGFTTTVITIINSSGETVQIKKEEKKDYSIVSGVIDEGVDEVYDWINPEQKKCHKDENLIEGSEEKNILNILKTNKQEMVDIFDLKEEDTDMKE</sequence>
<accession>A0AA48HUL0</accession>
<protein>
    <submittedName>
        <fullName evidence="1">Uncharacterized protein</fullName>
    </submittedName>
</protein>
<name>A0AA48HUL0_9FIRM</name>
<gene>
    <name evidence="1" type="ORF">CfP315_0159</name>
</gene>
<evidence type="ECO:0000313" key="1">
    <source>
        <dbReference type="EMBL" id="BED91651.1"/>
    </source>
</evidence>
<dbReference type="Proteomes" id="UP001337580">
    <property type="component" value="Chromosome"/>
</dbReference>
<reference evidence="1" key="1">
    <citation type="journal article" date="2023" name="ISME J.">
        <title>Emergence of putative energy parasites within Clostridia revealed by genome analysis of a novel endosymbiotic clade.</title>
        <authorList>
            <person name="Takahashi K."/>
            <person name="Kuwahara H."/>
            <person name="Horikawa Y."/>
            <person name="Izawa K."/>
            <person name="Kato D."/>
            <person name="Inagaki T."/>
            <person name="Yuki M."/>
            <person name="Ohkuma M."/>
            <person name="Hongoh Y."/>
        </authorList>
    </citation>
    <scope>NUCLEOTIDE SEQUENCE</scope>
    <source>
        <strain evidence="1">CfP3-15</strain>
    </source>
</reference>
<dbReference type="EMBL" id="AP027924">
    <property type="protein sequence ID" value="BED91651.1"/>
    <property type="molecule type" value="Genomic_DNA"/>
</dbReference>
<proteinExistence type="predicted"/>
<organism evidence="1">
    <name type="scientific">Candidatus Improbicoccus pseudotrichonymphae</name>
    <dbReference type="NCBI Taxonomy" id="3033792"/>
    <lineage>
        <taxon>Bacteria</taxon>
        <taxon>Bacillati</taxon>
        <taxon>Bacillota</taxon>
        <taxon>Clostridia</taxon>
        <taxon>Candidatus Improbicoccus</taxon>
    </lineage>
</organism>